<accession>A0A1J9RE99</accession>
<proteinExistence type="predicted"/>
<reference evidence="2 3" key="1">
    <citation type="submission" date="2015-08" db="EMBL/GenBank/DDBJ databases">
        <title>Emmonsia species relationships and genome sequence.</title>
        <authorList>
            <person name="Cuomo C.A."/>
            <person name="Schwartz I.S."/>
            <person name="Kenyon C."/>
            <person name="De Hoog G.S."/>
            <person name="Govender N.P."/>
            <person name="Botha A."/>
            <person name="Moreno L."/>
            <person name="De Vries M."/>
            <person name="Munoz J.F."/>
            <person name="Stielow J.B."/>
        </authorList>
    </citation>
    <scope>NUCLEOTIDE SEQUENCE [LARGE SCALE GENOMIC DNA]</scope>
    <source>
        <strain evidence="2 3">EI222</strain>
    </source>
</reference>
<keyword evidence="3" id="KW-1185">Reference proteome</keyword>
<feature type="compositionally biased region" description="Polar residues" evidence="1">
    <location>
        <begin position="55"/>
        <end position="72"/>
    </location>
</feature>
<organism evidence="2 3">
    <name type="scientific">Blastomyces percursus</name>
    <dbReference type="NCBI Taxonomy" id="1658174"/>
    <lineage>
        <taxon>Eukaryota</taxon>
        <taxon>Fungi</taxon>
        <taxon>Dikarya</taxon>
        <taxon>Ascomycota</taxon>
        <taxon>Pezizomycotina</taxon>
        <taxon>Eurotiomycetes</taxon>
        <taxon>Eurotiomycetidae</taxon>
        <taxon>Onygenales</taxon>
        <taxon>Ajellomycetaceae</taxon>
        <taxon>Blastomyces</taxon>
    </lineage>
</organism>
<dbReference type="Proteomes" id="UP000242791">
    <property type="component" value="Unassembled WGS sequence"/>
</dbReference>
<evidence type="ECO:0000313" key="3">
    <source>
        <dbReference type="Proteomes" id="UP000242791"/>
    </source>
</evidence>
<protein>
    <submittedName>
        <fullName evidence="2">Uncharacterized protein</fullName>
    </submittedName>
</protein>
<dbReference type="OrthoDB" id="4188607at2759"/>
<sequence length="103" mass="10951">MGRDFLASGNNDASKNHHHLIPTLHKKDTTNKKASLANETKSPPPQIDPKAFKTQHISKSNISASTQASSASEPVLHLRGGGALRGRDWGLGERGCAGSRSGR</sequence>
<dbReference type="EMBL" id="LGTZ01000238">
    <property type="protein sequence ID" value="OJD26340.1"/>
    <property type="molecule type" value="Genomic_DNA"/>
</dbReference>
<name>A0A1J9RE99_9EURO</name>
<dbReference type="VEuPathDB" id="FungiDB:ACJ73_02286"/>
<comment type="caution">
    <text evidence="2">The sequence shown here is derived from an EMBL/GenBank/DDBJ whole genome shotgun (WGS) entry which is preliminary data.</text>
</comment>
<gene>
    <name evidence="2" type="ORF">ACJ73_02286</name>
</gene>
<dbReference type="AlphaFoldDB" id="A0A1J9RE99"/>
<evidence type="ECO:0000256" key="1">
    <source>
        <dbReference type="SAM" id="MobiDB-lite"/>
    </source>
</evidence>
<feature type="region of interest" description="Disordered" evidence="1">
    <location>
        <begin position="1"/>
        <end position="103"/>
    </location>
</feature>
<evidence type="ECO:0000313" key="2">
    <source>
        <dbReference type="EMBL" id="OJD26340.1"/>
    </source>
</evidence>